<organism evidence="2 3">
    <name type="scientific">Gordonibacter pamelaeae</name>
    <dbReference type="NCBI Taxonomy" id="471189"/>
    <lineage>
        <taxon>Bacteria</taxon>
        <taxon>Bacillati</taxon>
        <taxon>Actinomycetota</taxon>
        <taxon>Coriobacteriia</taxon>
        <taxon>Eggerthellales</taxon>
        <taxon>Eggerthellaceae</taxon>
        <taxon>Gordonibacter</taxon>
    </lineage>
</organism>
<dbReference type="GeneID" id="78358757"/>
<evidence type="ECO:0000259" key="1">
    <source>
        <dbReference type="Pfam" id="PF01402"/>
    </source>
</evidence>
<dbReference type="OrthoDB" id="3176518at2"/>
<evidence type="ECO:0000313" key="2">
    <source>
        <dbReference type="EMBL" id="RDB66251.1"/>
    </source>
</evidence>
<keyword evidence="3" id="KW-1185">Reference proteome</keyword>
<sequence>MGFEADNGTVLTDEMLDKRAEEYEDGTWSGHGEVAMGRPRLYDEDMGTVSFRLPCSRIRAVEAAAKRQGESKSDFFRRAIDRELLESR</sequence>
<feature type="domain" description="Ribbon-helix-helix protein CopG" evidence="1">
    <location>
        <begin position="49"/>
        <end position="85"/>
    </location>
</feature>
<protein>
    <submittedName>
        <fullName evidence="2">Ribbon-helix-helix protein, CopG family</fullName>
    </submittedName>
</protein>
<comment type="caution">
    <text evidence="2">The sequence shown here is derived from an EMBL/GenBank/DDBJ whole genome shotgun (WGS) entry which is preliminary data.</text>
</comment>
<evidence type="ECO:0000313" key="3">
    <source>
        <dbReference type="Proteomes" id="UP000254000"/>
    </source>
</evidence>
<dbReference type="RefSeq" id="WP_015540233.1">
    <property type="nucleotide sequence ID" value="NZ_CABMMS010000002.1"/>
</dbReference>
<reference evidence="2 3" key="1">
    <citation type="journal article" date="2018" name="Elife">
        <title>Discovery and characterization of a prevalent human gut bacterial enzyme sufficient for the inactivation of a family of plant toxins.</title>
        <authorList>
            <person name="Koppel N."/>
            <person name="Bisanz J.E."/>
            <person name="Pandelia M.E."/>
            <person name="Turnbaugh P.J."/>
            <person name="Balskus E.P."/>
        </authorList>
    </citation>
    <scope>NUCLEOTIDE SEQUENCE [LARGE SCALE GENOMIC DNA]</scope>
    <source>
        <strain evidence="2 3">3C</strain>
    </source>
</reference>
<accession>A0A369M3C5</accession>
<gene>
    <name evidence="2" type="ORF">C1877_03395</name>
</gene>
<dbReference type="EMBL" id="PPTS01000002">
    <property type="protein sequence ID" value="RDB66251.1"/>
    <property type="molecule type" value="Genomic_DNA"/>
</dbReference>
<proteinExistence type="predicted"/>
<dbReference type="InterPro" id="IPR002145">
    <property type="entry name" value="CopG"/>
</dbReference>
<dbReference type="AlphaFoldDB" id="A0A369M3C5"/>
<dbReference type="Proteomes" id="UP000254000">
    <property type="component" value="Unassembled WGS sequence"/>
</dbReference>
<dbReference type="Pfam" id="PF01402">
    <property type="entry name" value="RHH_1"/>
    <property type="match status" value="1"/>
</dbReference>
<name>A0A369M3C5_9ACTN</name>
<dbReference type="GO" id="GO:0006355">
    <property type="term" value="P:regulation of DNA-templated transcription"/>
    <property type="evidence" value="ECO:0007669"/>
    <property type="project" value="InterPro"/>
</dbReference>